<sequence>MKKIFTILLTLTIGLTSFSQIDFNNYKHLYKKTCYGSGPTYYTTRKLNVYESMSTESAISSEIPSGVAVEVTNSFFGEHGWWEVCYWGETGWVKKAYLTKKQPVQKTPTYQDDSDNSSINSTDQDTDVGFEPFLAKANTSANFRTAPSKSSSVIRQLPAGTQLYIFSKQDANGFYKAIDIKTGKIGWVSKSLVKWTGEADINYSGAFRSTGSTSNYNSDVIIRNKSSYQITLVVGGQTFYLSPNSTETKSISPGQMYYIATAPGVIPTSGYQTFGSYQGYEWEFWVETRRY</sequence>
<dbReference type="EMBL" id="NOXX01000147">
    <property type="protein sequence ID" value="OYQ47230.1"/>
    <property type="molecule type" value="Genomic_DNA"/>
</dbReference>
<dbReference type="AlphaFoldDB" id="A0A256A2H1"/>
<keyword evidence="3" id="KW-1185">Reference proteome</keyword>
<dbReference type="PANTHER" id="PTHR34408">
    <property type="entry name" value="FAMILY PROTEIN, PUTATIVE-RELATED"/>
    <property type="match status" value="1"/>
</dbReference>
<dbReference type="PROSITE" id="PS51781">
    <property type="entry name" value="SH3B"/>
    <property type="match status" value="1"/>
</dbReference>
<protein>
    <recommendedName>
        <fullName evidence="1">SH3b domain-containing protein</fullName>
    </recommendedName>
</protein>
<accession>A0A256A2H1</accession>
<dbReference type="InterPro" id="IPR003646">
    <property type="entry name" value="SH3-like_bac-type"/>
</dbReference>
<feature type="domain" description="SH3b" evidence="1">
    <location>
        <begin position="37"/>
        <end position="102"/>
    </location>
</feature>
<proteinExistence type="predicted"/>
<name>A0A256A2H1_9FLAO</name>
<organism evidence="2 3">
    <name type="scientific">Flavobacterium aurantiibacter</name>
    <dbReference type="NCBI Taxonomy" id="2023067"/>
    <lineage>
        <taxon>Bacteria</taxon>
        <taxon>Pseudomonadati</taxon>
        <taxon>Bacteroidota</taxon>
        <taxon>Flavobacteriia</taxon>
        <taxon>Flavobacteriales</taxon>
        <taxon>Flavobacteriaceae</taxon>
        <taxon>Flavobacterium</taxon>
    </lineage>
</organism>
<evidence type="ECO:0000313" key="3">
    <source>
        <dbReference type="Proteomes" id="UP000216035"/>
    </source>
</evidence>
<dbReference type="InterPro" id="IPR052354">
    <property type="entry name" value="Cell_Wall_Dynamics_Protein"/>
</dbReference>
<evidence type="ECO:0000313" key="2">
    <source>
        <dbReference type="EMBL" id="OYQ47230.1"/>
    </source>
</evidence>
<dbReference type="Gene3D" id="2.30.30.40">
    <property type="entry name" value="SH3 Domains"/>
    <property type="match status" value="2"/>
</dbReference>
<dbReference type="Proteomes" id="UP000216035">
    <property type="component" value="Unassembled WGS sequence"/>
</dbReference>
<dbReference type="PANTHER" id="PTHR34408:SF1">
    <property type="entry name" value="GLYCOSYL HYDROLASE FAMILY 19 DOMAIN-CONTAINING PROTEIN HI_1415"/>
    <property type="match status" value="1"/>
</dbReference>
<gene>
    <name evidence="2" type="ORF">CHX27_03345</name>
</gene>
<evidence type="ECO:0000259" key="1">
    <source>
        <dbReference type="PROSITE" id="PS51781"/>
    </source>
</evidence>
<dbReference type="OrthoDB" id="1360198at2"/>
<dbReference type="Pfam" id="PF08239">
    <property type="entry name" value="SH3_3"/>
    <property type="match status" value="1"/>
</dbReference>
<comment type="caution">
    <text evidence="2">The sequence shown here is derived from an EMBL/GenBank/DDBJ whole genome shotgun (WGS) entry which is preliminary data.</text>
</comment>
<dbReference type="SMART" id="SM00287">
    <property type="entry name" value="SH3b"/>
    <property type="match status" value="2"/>
</dbReference>
<dbReference type="SUPFAM" id="SSF50044">
    <property type="entry name" value="SH3-domain"/>
    <property type="match status" value="1"/>
</dbReference>
<reference evidence="2 3" key="1">
    <citation type="submission" date="2017-07" db="EMBL/GenBank/DDBJ databases">
        <title>Flavobacterium cyanobacteriorum sp. nov., isolated from cyanobacterial aggregates in a eutrophic lake.</title>
        <authorList>
            <person name="Cai H."/>
        </authorList>
    </citation>
    <scope>NUCLEOTIDE SEQUENCE [LARGE SCALE GENOMIC DNA]</scope>
    <source>
        <strain evidence="2 3">TH167</strain>
    </source>
</reference>
<dbReference type="RefSeq" id="WP_094485355.1">
    <property type="nucleotide sequence ID" value="NZ_NOXX01000147.1"/>
</dbReference>
<dbReference type="InterPro" id="IPR036028">
    <property type="entry name" value="SH3-like_dom_sf"/>
</dbReference>